<evidence type="ECO:0000256" key="2">
    <source>
        <dbReference type="ARBA" id="ARBA00022801"/>
    </source>
</evidence>
<evidence type="ECO:0000256" key="1">
    <source>
        <dbReference type="ARBA" id="ARBA00008595"/>
    </source>
</evidence>
<dbReference type="EMBL" id="JAODUP010000380">
    <property type="protein sequence ID" value="KAK2150989.1"/>
    <property type="molecule type" value="Genomic_DNA"/>
</dbReference>
<sequence length="181" mass="20955">MERIPGDKALVTTGLRFQSRHIKAFDTRQSKVFLIDLNNPDDEPKFVTIHNYPGNHSDLDFHGLSSWVDDQTGEVFVFLVNHLLTKSVVEIFQYIEDEVSLNHIRTCEDDSFHLLNDVVAVDKQSFYVTNYLYWRGSVASKIEMFLMLKWGSVLFYDGEKSRVVRDGLFMTNGINKSPDNR</sequence>
<feature type="binding site" evidence="6">
    <location>
        <position position="116"/>
    </location>
    <ligand>
        <name>Ca(2+)</name>
        <dbReference type="ChEBI" id="CHEBI:29108"/>
        <label>1</label>
        <note>catalytic</note>
    </ligand>
</feature>
<evidence type="ECO:0000256" key="6">
    <source>
        <dbReference type="PIRSR" id="PIRSR602640-2"/>
    </source>
</evidence>
<evidence type="ECO:0000256" key="5">
    <source>
        <dbReference type="PIRSR" id="PIRSR602640-1"/>
    </source>
</evidence>
<evidence type="ECO:0000256" key="4">
    <source>
        <dbReference type="ARBA" id="ARBA00023180"/>
    </source>
</evidence>
<dbReference type="InterPro" id="IPR011042">
    <property type="entry name" value="6-blade_b-propeller_TolB-like"/>
</dbReference>
<dbReference type="Pfam" id="PF01731">
    <property type="entry name" value="Arylesterase"/>
    <property type="match status" value="1"/>
</dbReference>
<feature type="binding site" evidence="6">
    <location>
        <position position="64"/>
    </location>
    <ligand>
        <name>Ca(2+)</name>
        <dbReference type="ChEBI" id="CHEBI:29108"/>
        <label>1</label>
        <note>catalytic</note>
    </ligand>
</feature>
<keyword evidence="4" id="KW-0325">Glycoprotein</keyword>
<organism evidence="7 8">
    <name type="scientific">Paralvinella palmiformis</name>
    <dbReference type="NCBI Taxonomy" id="53620"/>
    <lineage>
        <taxon>Eukaryota</taxon>
        <taxon>Metazoa</taxon>
        <taxon>Spiralia</taxon>
        <taxon>Lophotrochozoa</taxon>
        <taxon>Annelida</taxon>
        <taxon>Polychaeta</taxon>
        <taxon>Sedentaria</taxon>
        <taxon>Canalipalpata</taxon>
        <taxon>Terebellida</taxon>
        <taxon>Terebelliformia</taxon>
        <taxon>Alvinellidae</taxon>
        <taxon>Paralvinella</taxon>
    </lineage>
</organism>
<gene>
    <name evidence="7" type="ORF">LSH36_380g02042</name>
</gene>
<dbReference type="Proteomes" id="UP001208570">
    <property type="component" value="Unassembled WGS sequence"/>
</dbReference>
<dbReference type="GO" id="GO:0046872">
    <property type="term" value="F:metal ion binding"/>
    <property type="evidence" value="ECO:0007669"/>
    <property type="project" value="UniProtKB-KW"/>
</dbReference>
<feature type="binding site" evidence="6">
    <location>
        <position position="117"/>
    </location>
    <ligand>
        <name>Ca(2+)</name>
        <dbReference type="ChEBI" id="CHEBI:29108"/>
        <label>2</label>
    </ligand>
</feature>
<keyword evidence="6" id="KW-0479">Metal-binding</keyword>
<evidence type="ECO:0000256" key="3">
    <source>
        <dbReference type="ARBA" id="ARBA00023157"/>
    </source>
</evidence>
<keyword evidence="2" id="KW-0378">Hydrolase</keyword>
<comment type="similarity">
    <text evidence="1">Belongs to the paraoxonase family.</text>
</comment>
<feature type="binding site" evidence="6">
    <location>
        <position position="172"/>
    </location>
    <ligand>
        <name>Ca(2+)</name>
        <dbReference type="ChEBI" id="CHEBI:29108"/>
        <label>1</label>
        <note>catalytic</note>
    </ligand>
</feature>
<evidence type="ECO:0000313" key="8">
    <source>
        <dbReference type="Proteomes" id="UP001208570"/>
    </source>
</evidence>
<dbReference type="InterPro" id="IPR051288">
    <property type="entry name" value="Serum_paraoxonase/arylesterase"/>
</dbReference>
<dbReference type="Gene3D" id="2.120.10.30">
    <property type="entry name" value="TolB, C-terminal domain"/>
    <property type="match status" value="1"/>
</dbReference>
<protein>
    <submittedName>
        <fullName evidence="7">Uncharacterized protein</fullName>
    </submittedName>
</protein>
<keyword evidence="8" id="KW-1185">Reference proteome</keyword>
<evidence type="ECO:0000313" key="7">
    <source>
        <dbReference type="EMBL" id="KAK2150989.1"/>
    </source>
</evidence>
<comment type="cofactor">
    <cofactor evidence="6">
        <name>Ca(2+)</name>
        <dbReference type="ChEBI" id="CHEBI:29108"/>
    </cofactor>
    <text evidence="6">Binds 2 calcium ions per subunit.</text>
</comment>
<dbReference type="AlphaFoldDB" id="A0AAD9JDQ5"/>
<dbReference type="PANTHER" id="PTHR11799:SF12">
    <property type="entry name" value="PARAOXONASE-RELATED"/>
    <property type="match status" value="1"/>
</dbReference>
<comment type="caution">
    <text evidence="7">The sequence shown here is derived from an EMBL/GenBank/DDBJ whole genome shotgun (WGS) entry which is preliminary data.</text>
</comment>
<dbReference type="InterPro" id="IPR002640">
    <property type="entry name" value="Arylesterase"/>
</dbReference>
<keyword evidence="3" id="KW-1015">Disulfide bond</keyword>
<name>A0AAD9JDQ5_9ANNE</name>
<dbReference type="GO" id="GO:0004064">
    <property type="term" value="F:arylesterase activity"/>
    <property type="evidence" value="ECO:0007669"/>
    <property type="project" value="InterPro"/>
</dbReference>
<accession>A0AAD9JDQ5</accession>
<proteinExistence type="inferred from homology"/>
<keyword evidence="6" id="KW-0106">Calcium</keyword>
<dbReference type="PANTHER" id="PTHR11799">
    <property type="entry name" value="PARAOXONASE"/>
    <property type="match status" value="1"/>
</dbReference>
<dbReference type="SUPFAM" id="SSF63829">
    <property type="entry name" value="Calcium-dependent phosphotriesterase"/>
    <property type="match status" value="1"/>
</dbReference>
<feature type="active site" description="Proton acceptor" evidence="5">
    <location>
        <position position="62"/>
    </location>
</feature>
<reference evidence="7" key="1">
    <citation type="journal article" date="2023" name="Mol. Biol. Evol.">
        <title>Third-Generation Sequencing Reveals the Adaptive Role of the Epigenome in Three Deep-Sea Polychaetes.</title>
        <authorList>
            <person name="Perez M."/>
            <person name="Aroh O."/>
            <person name="Sun Y."/>
            <person name="Lan Y."/>
            <person name="Juniper S.K."/>
            <person name="Young C.R."/>
            <person name="Angers B."/>
            <person name="Qian P.Y."/>
        </authorList>
    </citation>
    <scope>NUCLEOTIDE SEQUENCE</scope>
    <source>
        <strain evidence="7">P08H-3</strain>
    </source>
</reference>